<evidence type="ECO:0000256" key="4">
    <source>
        <dbReference type="ARBA" id="ARBA00011771"/>
    </source>
</evidence>
<dbReference type="Proteomes" id="UP001519921">
    <property type="component" value="Unassembled WGS sequence"/>
</dbReference>
<dbReference type="InterPro" id="IPR018194">
    <property type="entry name" value="Ni-dep_hyd_lsu_Ni_BS"/>
</dbReference>
<evidence type="ECO:0000256" key="2">
    <source>
        <dbReference type="ARBA" id="ARBA00004196"/>
    </source>
</evidence>
<dbReference type="PANTHER" id="PTHR42958:SF2">
    <property type="entry name" value="UPTAKE HYDROGENASE LARGE SUBUNIT"/>
    <property type="match status" value="1"/>
</dbReference>
<dbReference type="Pfam" id="PF00374">
    <property type="entry name" value="NiFeSe_Hases"/>
    <property type="match status" value="3"/>
</dbReference>
<dbReference type="PROSITE" id="PS00507">
    <property type="entry name" value="NI_HGENASE_L_1"/>
    <property type="match status" value="1"/>
</dbReference>
<comment type="similarity">
    <text evidence="3">Belongs to the [NiFe]/[NiFeSe] hydrogenase large subunit family.</text>
</comment>
<keyword evidence="5" id="KW-0533">Nickel</keyword>
<keyword evidence="9" id="KW-1185">Reference proteome</keyword>
<evidence type="ECO:0000256" key="7">
    <source>
        <dbReference type="ARBA" id="ARBA00023002"/>
    </source>
</evidence>
<evidence type="ECO:0000313" key="9">
    <source>
        <dbReference type="Proteomes" id="UP001519921"/>
    </source>
</evidence>
<keyword evidence="6" id="KW-0479">Metal-binding</keyword>
<accession>A0ABS7AKZ3</accession>
<dbReference type="InterPro" id="IPR050867">
    <property type="entry name" value="NiFe/NiFeSe_hydrgnase_LSU"/>
</dbReference>
<evidence type="ECO:0000313" key="8">
    <source>
        <dbReference type="EMBL" id="MBW6409297.1"/>
    </source>
</evidence>
<protein>
    <submittedName>
        <fullName evidence="8">Nickel-dependent hydrogenase large subunit</fullName>
    </submittedName>
</protein>
<keyword evidence="7" id="KW-0560">Oxidoreductase</keyword>
<dbReference type="PANTHER" id="PTHR42958">
    <property type="entry name" value="HYDROGENASE-2 LARGE CHAIN"/>
    <property type="match status" value="1"/>
</dbReference>
<dbReference type="SUPFAM" id="SSF56762">
    <property type="entry name" value="HydB/Nqo4-like"/>
    <property type="match status" value="1"/>
</dbReference>
<evidence type="ECO:0000256" key="1">
    <source>
        <dbReference type="ARBA" id="ARBA00001967"/>
    </source>
</evidence>
<evidence type="ECO:0000256" key="5">
    <source>
        <dbReference type="ARBA" id="ARBA00022596"/>
    </source>
</evidence>
<reference evidence="8 9" key="1">
    <citation type="submission" date="2021-07" db="EMBL/GenBank/DDBJ databases">
        <title>Clostridium weizhouense sp. nov., an anaerobic bacterium isolated from activated sludge of Petroleum wastewater.</title>
        <authorList>
            <person name="Li Q."/>
        </authorList>
    </citation>
    <scope>NUCLEOTIDE SEQUENCE [LARGE SCALE GENOMIC DNA]</scope>
    <source>
        <strain evidence="8 9">YB-6</strain>
    </source>
</reference>
<comment type="cofactor">
    <cofactor evidence="1">
        <name>Ni(2+)</name>
        <dbReference type="ChEBI" id="CHEBI:49786"/>
    </cofactor>
</comment>
<comment type="subcellular location">
    <subcellularLocation>
        <location evidence="2">Cell envelope</location>
    </subcellularLocation>
</comment>
<comment type="caution">
    <text evidence="8">The sequence shown here is derived from an EMBL/GenBank/DDBJ whole genome shotgun (WGS) entry which is preliminary data.</text>
</comment>
<organism evidence="8 9">
    <name type="scientific">Clostridium weizhouense</name>
    <dbReference type="NCBI Taxonomy" id="2859781"/>
    <lineage>
        <taxon>Bacteria</taxon>
        <taxon>Bacillati</taxon>
        <taxon>Bacillota</taxon>
        <taxon>Clostridia</taxon>
        <taxon>Eubacteriales</taxon>
        <taxon>Clostridiaceae</taxon>
        <taxon>Clostridium</taxon>
    </lineage>
</organism>
<dbReference type="RefSeq" id="WP_219778344.1">
    <property type="nucleotide sequence ID" value="NZ_JAHXPT010000002.1"/>
</dbReference>
<evidence type="ECO:0000256" key="3">
    <source>
        <dbReference type="ARBA" id="ARBA00009292"/>
    </source>
</evidence>
<sequence length="471" mass="52707">MTKITIDPITRVSGLLNIEVEIVNNKIIDAKSSGSQFRGFEKMFQGRSPFDIIYLAPRICGICSTHHTIAATLALEDAMKVIPDSNGRIVRDIANGFELLQNYLRHIYFFVFPDYVDILHLNPLYKTESAKQVDYRLSKADTDRINADYLEAVKYSREAHRGVAELAGKVPHCHGIFVGGTTTNINIQQIENIKYSINVIDNFVEEKLIPDVYRISEVYNDYFKIGKGHGNLMCYELYNDYSPPIKYCVPGVLINGVKEKFDINNITESVTKTWANGTSETIIPGLDEPAKPNAYKENAYSWINAPRYNGYSMEVGSLARMTLNGGYSGGISTMDRIVAKSLEAKRICETIKSLIELLKMGKAYQKEWEIPEKAKGIGLIEAERGALGHWLSIDKKVVSNYTLIPPSAWNLSPEDGKGVKGTVEQALIGTAINDIKYPVEIGRIVRSFDPCLNCAAHIVSDKYKPFNINIV</sequence>
<dbReference type="InterPro" id="IPR029014">
    <property type="entry name" value="NiFe-Hase_large"/>
</dbReference>
<name>A0ABS7AKZ3_9CLOT</name>
<dbReference type="InterPro" id="IPR001501">
    <property type="entry name" value="Ni-dep_hyd_lsu"/>
</dbReference>
<proteinExistence type="inferred from homology"/>
<comment type="subunit">
    <text evidence="4">Heterodimer of a large and a small subunit.</text>
</comment>
<evidence type="ECO:0000256" key="6">
    <source>
        <dbReference type="ARBA" id="ARBA00022723"/>
    </source>
</evidence>
<dbReference type="Gene3D" id="1.10.645.10">
    <property type="entry name" value="Cytochrome-c3 Hydrogenase, chain B"/>
    <property type="match status" value="1"/>
</dbReference>
<gene>
    <name evidence="8" type="ORF">KYD98_04270</name>
</gene>
<dbReference type="EMBL" id="JAHXPT010000002">
    <property type="protein sequence ID" value="MBW6409297.1"/>
    <property type="molecule type" value="Genomic_DNA"/>
</dbReference>